<dbReference type="InterPro" id="IPR001763">
    <property type="entry name" value="Rhodanese-like_dom"/>
</dbReference>
<comment type="caution">
    <text evidence="5">The sequence shown here is derived from an EMBL/GenBank/DDBJ whole genome shotgun (WGS) entry which is preliminary data.</text>
</comment>
<evidence type="ECO:0000256" key="3">
    <source>
        <dbReference type="SAM" id="MobiDB-lite"/>
    </source>
</evidence>
<evidence type="ECO:0000256" key="1">
    <source>
        <dbReference type="ARBA" id="ARBA00022679"/>
    </source>
</evidence>
<dbReference type="Pfam" id="PF00581">
    <property type="entry name" value="Rhodanese"/>
    <property type="match status" value="2"/>
</dbReference>
<dbReference type="GO" id="GO:0016740">
    <property type="term" value="F:transferase activity"/>
    <property type="evidence" value="ECO:0007669"/>
    <property type="project" value="UniProtKB-KW"/>
</dbReference>
<organism evidence="5 6">
    <name type="scientific">Sphaerisporangium aureirubrum</name>
    <dbReference type="NCBI Taxonomy" id="1544736"/>
    <lineage>
        <taxon>Bacteria</taxon>
        <taxon>Bacillati</taxon>
        <taxon>Actinomycetota</taxon>
        <taxon>Actinomycetes</taxon>
        <taxon>Streptosporangiales</taxon>
        <taxon>Streptosporangiaceae</taxon>
        <taxon>Sphaerisporangium</taxon>
    </lineage>
</organism>
<reference evidence="6" key="1">
    <citation type="journal article" date="2019" name="Int. J. Syst. Evol. Microbiol.">
        <title>The Global Catalogue of Microorganisms (GCM) 10K type strain sequencing project: providing services to taxonomists for standard genome sequencing and annotation.</title>
        <authorList>
            <consortium name="The Broad Institute Genomics Platform"/>
            <consortium name="The Broad Institute Genome Sequencing Center for Infectious Disease"/>
            <person name="Wu L."/>
            <person name="Ma J."/>
        </authorList>
    </citation>
    <scope>NUCLEOTIDE SEQUENCE [LARGE SCALE GENOMIC DNA]</scope>
    <source>
        <strain evidence="6">JCM 30346</strain>
    </source>
</reference>
<gene>
    <name evidence="5" type="ORF">ACFP1K_02085</name>
</gene>
<dbReference type="CDD" id="cd01448">
    <property type="entry name" value="TST_Repeat_1"/>
    <property type="match status" value="1"/>
</dbReference>
<feature type="domain" description="Rhodanese" evidence="4">
    <location>
        <begin position="38"/>
        <end position="155"/>
    </location>
</feature>
<accession>A0ABW1NA50</accession>
<dbReference type="PROSITE" id="PS50206">
    <property type="entry name" value="RHODANESE_3"/>
    <property type="match status" value="2"/>
</dbReference>
<proteinExistence type="predicted"/>
<evidence type="ECO:0000256" key="2">
    <source>
        <dbReference type="ARBA" id="ARBA00022737"/>
    </source>
</evidence>
<dbReference type="PANTHER" id="PTHR11364:SF27">
    <property type="entry name" value="SULFURTRANSFERASE"/>
    <property type="match status" value="1"/>
</dbReference>
<dbReference type="InterPro" id="IPR036873">
    <property type="entry name" value="Rhodanese-like_dom_sf"/>
</dbReference>
<dbReference type="PANTHER" id="PTHR11364">
    <property type="entry name" value="THIOSULFATE SULFERTANSFERASE"/>
    <property type="match status" value="1"/>
</dbReference>
<feature type="domain" description="Rhodanese" evidence="4">
    <location>
        <begin position="183"/>
        <end position="294"/>
    </location>
</feature>
<keyword evidence="6" id="KW-1185">Reference proteome</keyword>
<dbReference type="EMBL" id="JBHSRF010000002">
    <property type="protein sequence ID" value="MFC6079931.1"/>
    <property type="molecule type" value="Genomic_DNA"/>
</dbReference>
<name>A0ABW1NA50_9ACTN</name>
<keyword evidence="2" id="KW-0677">Repeat</keyword>
<dbReference type="RefSeq" id="WP_380746469.1">
    <property type="nucleotide sequence ID" value="NZ_JBHSRF010000002.1"/>
</dbReference>
<protein>
    <submittedName>
        <fullName evidence="5">Sulfurtransferase</fullName>
        <ecNumber evidence="5">2.8.1.-</ecNumber>
    </submittedName>
</protein>
<evidence type="ECO:0000313" key="5">
    <source>
        <dbReference type="EMBL" id="MFC6079931.1"/>
    </source>
</evidence>
<dbReference type="Proteomes" id="UP001596137">
    <property type="component" value="Unassembled WGS sequence"/>
</dbReference>
<dbReference type="Gene3D" id="3.40.250.10">
    <property type="entry name" value="Rhodanese-like domain"/>
    <property type="match status" value="2"/>
</dbReference>
<evidence type="ECO:0000259" key="4">
    <source>
        <dbReference type="PROSITE" id="PS50206"/>
    </source>
</evidence>
<evidence type="ECO:0000313" key="6">
    <source>
        <dbReference type="Proteomes" id="UP001596137"/>
    </source>
</evidence>
<dbReference type="SMART" id="SM00450">
    <property type="entry name" value="RHOD"/>
    <property type="match status" value="2"/>
</dbReference>
<sequence length="296" mass="30686">MSVLITGAELTALTGAPGPGGGPAPGNREGSGPGDHRRLGEVTLLDVRWRLAGPPGIESYREGHLPGAVFCDLDRDLAAPAGAGGRHPLPEPAAFQEAMRRLGVSGSRPVVVYDEADSTAAARAWWTLRYFGHPDVRVLDGGYRGWLDEGLPVTKDVPLPAPGDFTARPGGMPVLDADEAAAVAEEGVLLDARAAERYRGDVEPVDPVAGHVPGAVSAPTTENVDPAGRFHAAGFLRERFNTLGVVPGVPVGVYCGSGVTASHEVLALTIAGLPAALYPGSWSHWITDPDRPVATG</sequence>
<keyword evidence="1 5" id="KW-0808">Transferase</keyword>
<feature type="region of interest" description="Disordered" evidence="3">
    <location>
        <begin position="11"/>
        <end position="38"/>
    </location>
</feature>
<feature type="compositionally biased region" description="Gly residues" evidence="3">
    <location>
        <begin position="17"/>
        <end position="33"/>
    </location>
</feature>
<dbReference type="InterPro" id="IPR045078">
    <property type="entry name" value="TST/MPST-like"/>
</dbReference>
<dbReference type="SUPFAM" id="SSF52821">
    <property type="entry name" value="Rhodanese/Cell cycle control phosphatase"/>
    <property type="match status" value="2"/>
</dbReference>
<dbReference type="EC" id="2.8.1.-" evidence="5"/>